<feature type="domain" description="DNA methylase N-4/N-6" evidence="4">
    <location>
        <begin position="523"/>
        <end position="831"/>
    </location>
</feature>
<dbReference type="GO" id="GO:0003677">
    <property type="term" value="F:DNA binding"/>
    <property type="evidence" value="ECO:0007669"/>
    <property type="project" value="InterPro"/>
</dbReference>
<dbReference type="GO" id="GO:0008170">
    <property type="term" value="F:N-methyltransferase activity"/>
    <property type="evidence" value="ECO:0007669"/>
    <property type="project" value="InterPro"/>
</dbReference>
<dbReference type="InterPro" id="IPR001091">
    <property type="entry name" value="RM_Methyltransferase"/>
</dbReference>
<dbReference type="Proteomes" id="UP000471298">
    <property type="component" value="Unassembled WGS sequence"/>
</dbReference>
<dbReference type="InterPro" id="IPR002052">
    <property type="entry name" value="DNA_methylase_N6_adenine_CS"/>
</dbReference>
<keyword evidence="6" id="KW-1185">Reference proteome</keyword>
<dbReference type="Gene3D" id="3.40.50.150">
    <property type="entry name" value="Vaccinia Virus protein VP39"/>
    <property type="match status" value="1"/>
</dbReference>
<comment type="similarity">
    <text evidence="1">Belongs to the N(4)/N(6)-methyltransferase family.</text>
</comment>
<dbReference type="AlphaFoldDB" id="A0A6N7F2Q4"/>
<dbReference type="PRINTS" id="PR00508">
    <property type="entry name" value="S21N4MTFRASE"/>
</dbReference>
<evidence type="ECO:0000313" key="5">
    <source>
        <dbReference type="EMBL" id="MPV86146.1"/>
    </source>
</evidence>
<accession>A0A6N7F2Q4</accession>
<dbReference type="Pfam" id="PF01555">
    <property type="entry name" value="N6_N4_Mtase"/>
    <property type="match status" value="1"/>
</dbReference>
<name>A0A6N7F2Q4_9GAMM</name>
<dbReference type="InParanoid" id="A0A6N7F2Q4"/>
<dbReference type="SUPFAM" id="SSF53335">
    <property type="entry name" value="S-adenosyl-L-methionine-dependent methyltransferases"/>
    <property type="match status" value="1"/>
</dbReference>
<gene>
    <name evidence="5" type="ORF">GCU85_05295</name>
</gene>
<evidence type="ECO:0000256" key="2">
    <source>
        <dbReference type="ARBA" id="ARBA00022603"/>
    </source>
</evidence>
<evidence type="ECO:0000259" key="4">
    <source>
        <dbReference type="Pfam" id="PF01555"/>
    </source>
</evidence>
<keyword evidence="2 5" id="KW-0489">Methyltransferase</keyword>
<keyword evidence="3 5" id="KW-0808">Transferase</keyword>
<dbReference type="PROSITE" id="PS00092">
    <property type="entry name" value="N6_MTASE"/>
    <property type="match status" value="1"/>
</dbReference>
<sequence>MAKLTELFQLDQPDLDFGFYRIMQAKSQQVKSFIDKDLLQIIEDAFGQVDEGRKAELAAAVEKAIQTAKDFGAPNPEETEPVKKAKAALDALRDGATAESDVYDHLYRFFERYYDEGDFISRRYYARENAGKAAPFAIPYNGEEVKLHWANADQYYIKTAEYFSNYSFDITQAAEIRKMSDGERVLNGIPEKTLKVHFRIVDASEGEHGNVKAAEEKKRFFILHEENPVEFNDADELVINFEYKALPGGKNDVDADTEKALKEKFGKSLNKGAMPNLAIAAKVIEAASGSEKAKEYLSALGLHAPTDKISNRPLLAKYINQYTARNTCDYFIHKDLSGFLKRELDFYIKNEVMHLDDIENADAPAVENYLAKLKVIRKIATKLIDFLAQLEDFQKKLWLKKKFVTETNYCITLDRIPQELYEEIAANDAQREEWVKLFAIDEIKSDAGGLPGMGSPEYSVPLTTDFLKANDKLVLDTAFFSSDFKAKLIASIEDFDEQCDGLLIHSENFQALNLLQERYREQVKFIYIDPPYNTASTPILYKNEYKHSSWASLMFDRLATSRNLMNKINGIKAVAIDDAEMVNLSQVIEGVYPEYRFSKVTVVHNPKGSITKDFNRVHEYCLFLTKEDDKAAIARTLEENKTPRKMRRWGENSLRTERRLSFYPIYVKDGKIVRVGEVPPDDFHPSGRNVSTDSGEIEIWPIDQDGVERRWNFGLDSIHENLQRVTIQKVDNTLDLFLTHELTVPKTFWNGGEFDAGNYGNTLLINILGSKLFDFPKSIKLVKRCVYLATANSKESVVLDYFGGSGTTAHATIELNKEDDGIRKYVLAEMGAHFNNVLKPRTQKVIYSPDWKNGKPTSRDTGISHCFKYIRLESYEDTLNNLVFDENPVRGKAIESNPSLKEDYMLRYLLNVETRGSQSLLNIDAFADPTAYSLLVKRPGSDEQVTKNIDLIETFNYLLGLRLENMAAPQTFTASFTRKPDPELPEDQHTKLVVDGKIKTINNEQLTMNKNGNTDNCSLSTDHCKIWWFRKLEGWVPADPMNPNNGQKERVLIVWRKLTGNLEEDNLMLDEWFEKYRISTRDFEYDTIYVNGSNNLPNLKKDDENWKVRLIEEEFHKKMWNDEGGMGK</sequence>
<protein>
    <submittedName>
        <fullName evidence="5">Site-specific DNA-methyltransferase</fullName>
    </submittedName>
</protein>
<evidence type="ECO:0000313" key="6">
    <source>
        <dbReference type="Proteomes" id="UP000471298"/>
    </source>
</evidence>
<comment type="caution">
    <text evidence="5">The sequence shown here is derived from an EMBL/GenBank/DDBJ whole genome shotgun (WGS) entry which is preliminary data.</text>
</comment>
<dbReference type="EMBL" id="WHNW01000004">
    <property type="protein sequence ID" value="MPV86146.1"/>
    <property type="molecule type" value="Genomic_DNA"/>
</dbReference>
<organism evidence="5 6">
    <name type="scientific">Ostreibacterium oceani</name>
    <dbReference type="NCBI Taxonomy" id="2654998"/>
    <lineage>
        <taxon>Bacteria</taxon>
        <taxon>Pseudomonadati</taxon>
        <taxon>Pseudomonadota</taxon>
        <taxon>Gammaproteobacteria</taxon>
        <taxon>Cardiobacteriales</taxon>
        <taxon>Ostreibacteriaceae</taxon>
        <taxon>Ostreibacterium</taxon>
    </lineage>
</organism>
<evidence type="ECO:0000256" key="1">
    <source>
        <dbReference type="ARBA" id="ARBA00006594"/>
    </source>
</evidence>
<reference evidence="5 6" key="1">
    <citation type="submission" date="2019-10" db="EMBL/GenBank/DDBJ databases">
        <title>Cardiobacteriales fam. a chemoheterotrophic member of the order Cardiobacteriales, and proposal of Cardiobacteriales fam. nov.</title>
        <authorList>
            <person name="Wang C."/>
        </authorList>
    </citation>
    <scope>NUCLEOTIDE SEQUENCE [LARGE SCALE GENOMIC DNA]</scope>
    <source>
        <strain evidence="5 6">ML27</strain>
    </source>
</reference>
<dbReference type="InterPro" id="IPR029063">
    <property type="entry name" value="SAM-dependent_MTases_sf"/>
</dbReference>
<dbReference type="GO" id="GO:0032259">
    <property type="term" value="P:methylation"/>
    <property type="evidence" value="ECO:0007669"/>
    <property type="project" value="UniProtKB-KW"/>
</dbReference>
<evidence type="ECO:0000256" key="3">
    <source>
        <dbReference type="ARBA" id="ARBA00022679"/>
    </source>
</evidence>
<dbReference type="InterPro" id="IPR002941">
    <property type="entry name" value="DNA_methylase_N4/N6"/>
</dbReference>
<proteinExistence type="inferred from homology"/>